<accession>A0A9X6SUB0</accession>
<keyword evidence="4" id="KW-0408">Iron</keyword>
<feature type="transmembrane region" description="Helical" evidence="6">
    <location>
        <begin position="5"/>
        <end position="24"/>
    </location>
</feature>
<dbReference type="Pfam" id="PF12831">
    <property type="entry name" value="FAD_oxidored"/>
    <property type="match status" value="1"/>
</dbReference>
<dbReference type="GO" id="GO:0016491">
    <property type="term" value="F:oxidoreductase activity"/>
    <property type="evidence" value="ECO:0007669"/>
    <property type="project" value="UniProtKB-KW"/>
</dbReference>
<dbReference type="PANTHER" id="PTHR43498">
    <property type="entry name" value="FERREDOXIN:COB-COM HETERODISULFIDE REDUCTASE SUBUNIT A"/>
    <property type="match status" value="1"/>
</dbReference>
<dbReference type="PANTHER" id="PTHR43498:SF1">
    <property type="entry name" value="COB--COM HETERODISULFIDE REDUCTASE IRON-SULFUR SUBUNIT A"/>
    <property type="match status" value="1"/>
</dbReference>
<dbReference type="Proteomes" id="UP000219922">
    <property type="component" value="Unassembled WGS sequence"/>
</dbReference>
<dbReference type="InterPro" id="IPR036188">
    <property type="entry name" value="FAD/NAD-bd_sf"/>
</dbReference>
<dbReference type="GO" id="GO:0051539">
    <property type="term" value="F:4 iron, 4 sulfur cluster binding"/>
    <property type="evidence" value="ECO:0007669"/>
    <property type="project" value="UniProtKB-KW"/>
</dbReference>
<evidence type="ECO:0000256" key="4">
    <source>
        <dbReference type="ARBA" id="ARBA00023004"/>
    </source>
</evidence>
<keyword evidence="6" id="KW-0472">Membrane</keyword>
<evidence type="ECO:0000313" key="8">
    <source>
        <dbReference type="Proteomes" id="UP000219922"/>
    </source>
</evidence>
<keyword evidence="3" id="KW-0560">Oxidoreductase</keyword>
<keyword evidence="5" id="KW-0411">Iron-sulfur</keyword>
<dbReference type="InterPro" id="IPR039650">
    <property type="entry name" value="HdrA-like"/>
</dbReference>
<keyword evidence="2" id="KW-0479">Metal-binding</keyword>
<keyword evidence="6" id="KW-0812">Transmembrane</keyword>
<comment type="caution">
    <text evidence="7">The sequence shown here is derived from an EMBL/GenBank/DDBJ whole genome shotgun (WGS) entry which is preliminary data.</text>
</comment>
<dbReference type="SUPFAM" id="SSF51905">
    <property type="entry name" value="FAD/NAD(P)-binding domain"/>
    <property type="match status" value="1"/>
</dbReference>
<reference evidence="7 8" key="1">
    <citation type="submission" date="2017-09" db="EMBL/GenBank/DDBJ databases">
        <title>Large-scale bioinformatics analysis of Bacillus genomes uncovers conserved roles of natural products in bacterial physiology.</title>
        <authorList>
            <consortium name="Agbiome Team Llc"/>
            <person name="Bleich R.M."/>
            <person name="Grubbs K.J."/>
            <person name="Santa Maria K.C."/>
            <person name="Allen S.E."/>
            <person name="Farag S."/>
            <person name="Shank E.A."/>
            <person name="Bowers A."/>
        </authorList>
    </citation>
    <scope>NUCLEOTIDE SEQUENCE [LARGE SCALE GENOMIC DNA]</scope>
    <source>
        <strain evidence="7 8">AFS092789</strain>
    </source>
</reference>
<dbReference type="AlphaFoldDB" id="A0A9X6SUB0"/>
<keyword evidence="1" id="KW-0004">4Fe-4S</keyword>
<dbReference type="RefSeq" id="WP_098006428.1">
    <property type="nucleotide sequence ID" value="NZ_NUJB01000041.1"/>
</dbReference>
<evidence type="ECO:0000256" key="5">
    <source>
        <dbReference type="ARBA" id="ARBA00023014"/>
    </source>
</evidence>
<proteinExistence type="predicted"/>
<evidence type="ECO:0000256" key="2">
    <source>
        <dbReference type="ARBA" id="ARBA00022723"/>
    </source>
</evidence>
<organism evidence="7 8">
    <name type="scientific">Bacillus cereus</name>
    <dbReference type="NCBI Taxonomy" id="1396"/>
    <lineage>
        <taxon>Bacteria</taxon>
        <taxon>Bacillati</taxon>
        <taxon>Bacillota</taxon>
        <taxon>Bacilli</taxon>
        <taxon>Bacillales</taxon>
        <taxon>Bacillaceae</taxon>
        <taxon>Bacillus</taxon>
        <taxon>Bacillus cereus group</taxon>
    </lineage>
</organism>
<dbReference type="GO" id="GO:0046872">
    <property type="term" value="F:metal ion binding"/>
    <property type="evidence" value="ECO:0007669"/>
    <property type="project" value="UniProtKB-KW"/>
</dbReference>
<gene>
    <name evidence="7" type="ORF">CON36_31180</name>
</gene>
<evidence type="ECO:0000256" key="6">
    <source>
        <dbReference type="SAM" id="Phobius"/>
    </source>
</evidence>
<evidence type="ECO:0000313" key="7">
    <source>
        <dbReference type="EMBL" id="PDZ94928.1"/>
    </source>
</evidence>
<keyword evidence="6" id="KW-1133">Transmembrane helix</keyword>
<evidence type="ECO:0000256" key="3">
    <source>
        <dbReference type="ARBA" id="ARBA00023002"/>
    </source>
</evidence>
<sequence>MNKKILLMFGSFAVALIICIFYIMQNDSQSSESKKDIIQHKAYDMVIYGGGPQAVATAMQASDVTNNKKEILMIVPEKELGSILTAGAQNLYDVRQYQSQNLPTGLTKSYPWAQGGSMDTFYTESSIVFSPKGLANIFKNHVAKQDNITVLYEHDIEKVFLDKQKKSIKSVIVYSLIKDEHDRYIYNTNQAMKIDAPVFVDASETGKLTYISGLFHGVVGREDINADNKQMVATLMFKLKGLNMEHVQKHQKEGAPFKFYFTTKGSLGILGGYEINSDPKFKSFNQQNEMFRLKPYNGGEDGYSGKNKQTNDTEMWMNMLLVYDVDARKMWRDNVMGNGHYPKDGGMDPEIAKEKAIEEIKSDEFISMIRKLPGLEKAELIFDNNGKPVVGDIMYLRESIHSMNEDGTFALTKKDTLELGDEKHYKRRIGLGFYNFDSNTYKKGEALSEPRTVSPWYVPYDVLISTPTNLLIPGYAANMDSYTWRAMRVYPNLLVLGDAAGVAGGLYLDGKFNIQNPTEQQIKLLQEELEKRKVILNK</sequence>
<protein>
    <recommendedName>
        <fullName evidence="9">FAD-dependent oxidoreductase</fullName>
    </recommendedName>
</protein>
<evidence type="ECO:0000256" key="1">
    <source>
        <dbReference type="ARBA" id="ARBA00022485"/>
    </source>
</evidence>
<name>A0A9X6SUB0_BACCE</name>
<evidence type="ECO:0008006" key="9">
    <source>
        <dbReference type="Google" id="ProtNLM"/>
    </source>
</evidence>
<dbReference type="EMBL" id="NVMX01000091">
    <property type="protein sequence ID" value="PDZ94928.1"/>
    <property type="molecule type" value="Genomic_DNA"/>
</dbReference>